<feature type="domain" description="Photolyase/cryptochrome alpha/beta" evidence="8">
    <location>
        <begin position="2"/>
        <end position="132"/>
    </location>
</feature>
<evidence type="ECO:0000256" key="4">
    <source>
        <dbReference type="ARBA" id="ARBA00022827"/>
    </source>
</evidence>
<comment type="cofactor">
    <cofactor evidence="7">
        <name>(6R)-5,10-methylene-5,6,7,8-tetrahydrofolate</name>
        <dbReference type="ChEBI" id="CHEBI:15636"/>
    </cofactor>
    <text evidence="7">Binds 1 5,10-methenyltetrahydrofolate (MTHF) per subunit.</text>
</comment>
<dbReference type="InterPro" id="IPR018394">
    <property type="entry name" value="DNA_photolyase_1_CS_C"/>
</dbReference>
<dbReference type="GO" id="GO:0071949">
    <property type="term" value="F:FAD binding"/>
    <property type="evidence" value="ECO:0007669"/>
    <property type="project" value="TreeGrafter"/>
</dbReference>
<comment type="similarity">
    <text evidence="1 7">Belongs to the DNA photolyase class-1 family.</text>
</comment>
<comment type="function">
    <text evidence="7">May have a photoreceptor function.</text>
</comment>
<evidence type="ECO:0000259" key="8">
    <source>
        <dbReference type="PROSITE" id="PS51645"/>
    </source>
</evidence>
<dbReference type="GO" id="GO:0000719">
    <property type="term" value="P:photoreactive repair"/>
    <property type="evidence" value="ECO:0007669"/>
    <property type="project" value="TreeGrafter"/>
</dbReference>
<feature type="binding site" evidence="6">
    <location>
        <begin position="296"/>
        <end position="303"/>
    </location>
    <ligand>
        <name>FAD</name>
        <dbReference type="ChEBI" id="CHEBI:57692"/>
    </ligand>
</feature>
<evidence type="ECO:0000256" key="5">
    <source>
        <dbReference type="ARBA" id="ARBA00022991"/>
    </source>
</evidence>
<organism evidence="9 10">
    <name type="scientific">Thauera propionica</name>
    <dbReference type="NCBI Taxonomy" id="2019431"/>
    <lineage>
        <taxon>Bacteria</taxon>
        <taxon>Pseudomonadati</taxon>
        <taxon>Pseudomonadota</taxon>
        <taxon>Betaproteobacteria</taxon>
        <taxon>Rhodocyclales</taxon>
        <taxon>Zoogloeaceae</taxon>
        <taxon>Thauera</taxon>
    </lineage>
</organism>
<keyword evidence="10" id="KW-1185">Reference proteome</keyword>
<dbReference type="NCBIfam" id="TIGR02765">
    <property type="entry name" value="crypto_DASH"/>
    <property type="match status" value="1"/>
</dbReference>
<dbReference type="EMBL" id="NOIH01000007">
    <property type="protein sequence ID" value="OYD54721.1"/>
    <property type="molecule type" value="Genomic_DNA"/>
</dbReference>
<dbReference type="PANTHER" id="PTHR11455:SF22">
    <property type="entry name" value="CRYPTOCHROME DASH"/>
    <property type="match status" value="1"/>
</dbReference>
<dbReference type="OrthoDB" id="9772484at2"/>
<dbReference type="Gene3D" id="1.25.40.80">
    <property type="match status" value="1"/>
</dbReference>
<reference evidence="9 10" key="1">
    <citation type="submission" date="2017-07" db="EMBL/GenBank/DDBJ databases">
        <title>Thauera sp. KNDSS-Mac4 genome sequence and assembly.</title>
        <authorList>
            <person name="Mayilraj S."/>
        </authorList>
    </citation>
    <scope>NUCLEOTIDE SEQUENCE [LARGE SCALE GENOMIC DNA]</scope>
    <source>
        <strain evidence="9 10">KNDSS-Mac4</strain>
    </source>
</reference>
<protein>
    <recommendedName>
        <fullName evidence="2 7">Cryptochrome DASH</fullName>
    </recommendedName>
</protein>
<feature type="binding site" evidence="6">
    <location>
        <position position="243"/>
    </location>
    <ligand>
        <name>FAD</name>
        <dbReference type="ChEBI" id="CHEBI:57692"/>
    </ligand>
</feature>
<dbReference type="SUPFAM" id="SSF52425">
    <property type="entry name" value="Cryptochrome/photolyase, N-terminal domain"/>
    <property type="match status" value="1"/>
</dbReference>
<dbReference type="Gene3D" id="1.10.579.10">
    <property type="entry name" value="DNA Cyclobutane Dipyrimidine Photolyase, subunit A, domain 3"/>
    <property type="match status" value="1"/>
</dbReference>
<proteinExistence type="inferred from homology"/>
<evidence type="ECO:0000256" key="6">
    <source>
        <dbReference type="PIRSR" id="PIRSR602081-1"/>
    </source>
</evidence>
<keyword evidence="3 6" id="KW-0285">Flavoprotein</keyword>
<dbReference type="GO" id="GO:0003677">
    <property type="term" value="F:DNA binding"/>
    <property type="evidence" value="ECO:0007669"/>
    <property type="project" value="TreeGrafter"/>
</dbReference>
<keyword evidence="5 7" id="KW-0157">Chromophore</keyword>
<dbReference type="GO" id="GO:0003913">
    <property type="term" value="F:DNA photolyase activity"/>
    <property type="evidence" value="ECO:0007669"/>
    <property type="project" value="InterPro"/>
</dbReference>
<accession>A0A235F0I0</accession>
<dbReference type="Proteomes" id="UP000215181">
    <property type="component" value="Unassembled WGS sequence"/>
</dbReference>
<dbReference type="AlphaFoldDB" id="A0A235F0I0"/>
<dbReference type="Gene3D" id="3.40.50.620">
    <property type="entry name" value="HUPs"/>
    <property type="match status" value="1"/>
</dbReference>
<dbReference type="PROSITE" id="PS51645">
    <property type="entry name" value="PHR_CRY_ALPHA_BETA"/>
    <property type="match status" value="1"/>
</dbReference>
<evidence type="ECO:0000256" key="1">
    <source>
        <dbReference type="ARBA" id="ARBA00005862"/>
    </source>
</evidence>
<feature type="binding site" evidence="6">
    <location>
        <begin position="393"/>
        <end position="395"/>
    </location>
    <ligand>
        <name>FAD</name>
        <dbReference type="ChEBI" id="CHEBI:57692"/>
    </ligand>
</feature>
<comment type="caution">
    <text evidence="9">The sequence shown here is derived from an EMBL/GenBank/DDBJ whole genome shotgun (WGS) entry which is preliminary data.</text>
</comment>
<dbReference type="Pfam" id="PF00875">
    <property type="entry name" value="DNA_photolyase"/>
    <property type="match status" value="1"/>
</dbReference>
<dbReference type="Pfam" id="PF03441">
    <property type="entry name" value="FAD_binding_7"/>
    <property type="match status" value="1"/>
</dbReference>
<evidence type="ECO:0000256" key="3">
    <source>
        <dbReference type="ARBA" id="ARBA00022630"/>
    </source>
</evidence>
<evidence type="ECO:0000256" key="7">
    <source>
        <dbReference type="RuleBase" id="RU367151"/>
    </source>
</evidence>
<comment type="cofactor">
    <cofactor evidence="6 7">
        <name>FAD</name>
        <dbReference type="ChEBI" id="CHEBI:57692"/>
    </cofactor>
    <text evidence="6 7">Binds 1 FAD per subunit.</text>
</comment>
<sequence>MRTVIFWFRNDLRLADNLALREACAQADRLLLVFVHDSGEDQPTPWGFVRRGPHRRAFQATALAALDEALHARGSRLLQCAGAPAEVMVELARRIGADTVVCEDIPAPEEQAAVDALRAAGLRVETVWQSSLLDPATLPFEPSRLPPVFTAFRQVVEAAGCAPADPLPAPVVLPPLPPGFEEIVGDSATPGEHRPAPSGLSGLSAAQAAQASFPYWTPAFEGGEPAAQAHLQGYFAGDLAHRYKATRNGLIGADFSSKLSPWLAQGALSPRSILAALRAFEAQHGASDGSYWLWFELLWRDYFRFLHLQHGRRLYRASGIAEHAVPPAHDAAAFARWCRGETGQPLVDAGMRELAATGYLSNRLRQVVASYQVHDLGCDWRAGAAWFEAQLVDYDVCSNQGNWLYIAGRGTDPRGGRRFNPDKQAQEHDPDGVYRRLWGCETGA</sequence>
<dbReference type="InterPro" id="IPR006050">
    <property type="entry name" value="DNA_photolyase_N"/>
</dbReference>
<name>A0A235F0I0_9RHOO</name>
<dbReference type="InterPro" id="IPR002081">
    <property type="entry name" value="Cryptochrome/DNA_photolyase_1"/>
</dbReference>
<dbReference type="InterPro" id="IPR014133">
    <property type="entry name" value="Cry_DASH"/>
</dbReference>
<evidence type="ECO:0000313" key="9">
    <source>
        <dbReference type="EMBL" id="OYD54721.1"/>
    </source>
</evidence>
<dbReference type="PROSITE" id="PS00394">
    <property type="entry name" value="DNA_PHOTOLYASES_1_1"/>
    <property type="match status" value="1"/>
</dbReference>
<evidence type="ECO:0000313" key="10">
    <source>
        <dbReference type="Proteomes" id="UP000215181"/>
    </source>
</evidence>
<gene>
    <name evidence="9" type="ORF">CGK74_06115</name>
</gene>
<evidence type="ECO:0000256" key="2">
    <source>
        <dbReference type="ARBA" id="ARBA00017881"/>
    </source>
</evidence>
<dbReference type="InterPro" id="IPR005101">
    <property type="entry name" value="Cryptochr/Photolyase_FAD-bd"/>
</dbReference>
<dbReference type="InterPro" id="IPR036134">
    <property type="entry name" value="Crypto/Photolyase_FAD-like_sf"/>
</dbReference>
<dbReference type="SUPFAM" id="SSF48173">
    <property type="entry name" value="Cryptochrome/photolyase FAD-binding domain"/>
    <property type="match status" value="1"/>
</dbReference>
<feature type="binding site" evidence="6">
    <location>
        <begin position="256"/>
        <end position="260"/>
    </location>
    <ligand>
        <name>FAD</name>
        <dbReference type="ChEBI" id="CHEBI:57692"/>
    </ligand>
</feature>
<dbReference type="PRINTS" id="PR00147">
    <property type="entry name" value="DNAPHOTLYASE"/>
</dbReference>
<dbReference type="PANTHER" id="PTHR11455">
    <property type="entry name" value="CRYPTOCHROME"/>
    <property type="match status" value="1"/>
</dbReference>
<dbReference type="InterPro" id="IPR014729">
    <property type="entry name" value="Rossmann-like_a/b/a_fold"/>
</dbReference>
<keyword evidence="4 6" id="KW-0274">FAD</keyword>
<keyword evidence="9" id="KW-0456">Lyase</keyword>
<dbReference type="InterPro" id="IPR036155">
    <property type="entry name" value="Crypto/Photolyase_N_sf"/>
</dbReference>